<dbReference type="InParanoid" id="A0A0C3FW72"/>
<feature type="region of interest" description="Disordered" evidence="1">
    <location>
        <begin position="126"/>
        <end position="189"/>
    </location>
</feature>
<organism evidence="2 3">
    <name type="scientific">Piloderma croceum (strain F 1598)</name>
    <dbReference type="NCBI Taxonomy" id="765440"/>
    <lineage>
        <taxon>Eukaryota</taxon>
        <taxon>Fungi</taxon>
        <taxon>Dikarya</taxon>
        <taxon>Basidiomycota</taxon>
        <taxon>Agaricomycotina</taxon>
        <taxon>Agaricomycetes</taxon>
        <taxon>Agaricomycetidae</taxon>
        <taxon>Atheliales</taxon>
        <taxon>Atheliaceae</taxon>
        <taxon>Piloderma</taxon>
    </lineage>
</organism>
<feature type="compositionally biased region" description="Gly residues" evidence="1">
    <location>
        <begin position="7"/>
        <end position="16"/>
    </location>
</feature>
<proteinExistence type="predicted"/>
<dbReference type="OrthoDB" id="3248421at2759"/>
<feature type="compositionally biased region" description="Low complexity" evidence="1">
    <location>
        <begin position="238"/>
        <end position="258"/>
    </location>
</feature>
<sequence>MASPGGFAVGSAGGYGSPDPQAHQAPYSPGGGPAITAGSVTYTTSTGPDGRGGYGILGVTGLSMSDRKADRRLIRLEIKGHYQTPNGIVSGIQWVPAEATNILPTGAQPANADFAASWNRGHLNRDDEKALKQWQRDEEKRRRKEEKSSTKRLAQYDRERRERDREDQELRRRKSFNAGPPAGYGAGYDKYGGSAASDLTNRFGDMGIDGRGDPYERERKISSSYGPASRDQDRRRSTYGPPANAYPTAAGAAYPESSAYPPANPYPKTAGAYSPNMRPGDLGGVGYPPAGNTGEPFPRAPSPYARSTTPYARAPSPYAAPVVGGAGGVGGGVYPRGHILEGQPMDRSRAPSPMPGAVALPGGGPGFPQPGIPTAGGVSPNIGGMTSLTGPGGYAGQQQEQLAAPEGFSRPVNAAQPYTPFDPMKIQDMDAFLDNIPKMPLVLQPHDVYHVDWIRFMQDLALSWAGKLPLPDLARGGRVPKRSTLAADLVDLWNSSFFLARGVEVVLYKGRERRSGPNAGLIDRQLPTYDPDDSYSDLSSTDSSDSDDLSDSDDDRSRGGYGGEYGVYGRQPTGQMADYSEARHRRRERKKEKKRRHKEKKMRKKARARENKYALYLTYVPSRGGPGGMPGGMSPAMGGGMGSGMGGGMGGMGPGMGGGMGPGMMPGQMGA</sequence>
<dbReference type="Proteomes" id="UP000054166">
    <property type="component" value="Unassembled WGS sequence"/>
</dbReference>
<dbReference type="HOGENOM" id="CLU_023581_0_0_1"/>
<dbReference type="InterPro" id="IPR028018">
    <property type="entry name" value="DUF4646"/>
</dbReference>
<feature type="region of interest" description="Disordered" evidence="1">
    <location>
        <begin position="1"/>
        <end position="32"/>
    </location>
</feature>
<protein>
    <submittedName>
        <fullName evidence="2">Uncharacterized protein</fullName>
    </submittedName>
</protein>
<reference evidence="3" key="2">
    <citation type="submission" date="2015-01" db="EMBL/GenBank/DDBJ databases">
        <title>Evolutionary Origins and Diversification of the Mycorrhizal Mutualists.</title>
        <authorList>
            <consortium name="DOE Joint Genome Institute"/>
            <consortium name="Mycorrhizal Genomics Consortium"/>
            <person name="Kohler A."/>
            <person name="Kuo A."/>
            <person name="Nagy L.G."/>
            <person name="Floudas D."/>
            <person name="Copeland A."/>
            <person name="Barry K.W."/>
            <person name="Cichocki N."/>
            <person name="Veneault-Fourrey C."/>
            <person name="LaButti K."/>
            <person name="Lindquist E.A."/>
            <person name="Lipzen A."/>
            <person name="Lundell T."/>
            <person name="Morin E."/>
            <person name="Murat C."/>
            <person name="Riley R."/>
            <person name="Ohm R."/>
            <person name="Sun H."/>
            <person name="Tunlid A."/>
            <person name="Henrissat B."/>
            <person name="Grigoriev I.V."/>
            <person name="Hibbett D.S."/>
            <person name="Martin F."/>
        </authorList>
    </citation>
    <scope>NUCLEOTIDE SEQUENCE [LARGE SCALE GENOMIC DNA]</scope>
    <source>
        <strain evidence="3">F 1598</strain>
    </source>
</reference>
<gene>
    <name evidence="2" type="ORF">PILCRDRAFT_6701</name>
</gene>
<evidence type="ECO:0000313" key="3">
    <source>
        <dbReference type="Proteomes" id="UP000054166"/>
    </source>
</evidence>
<dbReference type="AlphaFoldDB" id="A0A0C3FW72"/>
<feature type="compositionally biased region" description="Basic residues" evidence="1">
    <location>
        <begin position="583"/>
        <end position="607"/>
    </location>
</feature>
<feature type="compositionally biased region" description="Basic and acidic residues" evidence="1">
    <location>
        <begin position="126"/>
        <end position="170"/>
    </location>
</feature>
<evidence type="ECO:0000313" key="2">
    <source>
        <dbReference type="EMBL" id="KIM83809.1"/>
    </source>
</evidence>
<dbReference type="STRING" id="765440.A0A0C3FW72"/>
<feature type="compositionally biased region" description="Low complexity" evidence="1">
    <location>
        <begin position="178"/>
        <end position="189"/>
    </location>
</feature>
<dbReference type="Pfam" id="PF15496">
    <property type="entry name" value="DUF4646"/>
    <property type="match status" value="1"/>
</dbReference>
<evidence type="ECO:0000256" key="1">
    <source>
        <dbReference type="SAM" id="MobiDB-lite"/>
    </source>
</evidence>
<keyword evidence="3" id="KW-1185">Reference proteome</keyword>
<name>A0A0C3FW72_PILCF</name>
<feature type="region of interest" description="Disordered" evidence="1">
    <location>
        <begin position="205"/>
        <end position="258"/>
    </location>
</feature>
<feature type="compositionally biased region" description="Acidic residues" evidence="1">
    <location>
        <begin position="544"/>
        <end position="554"/>
    </location>
</feature>
<dbReference type="EMBL" id="KN832989">
    <property type="protein sequence ID" value="KIM83809.1"/>
    <property type="molecule type" value="Genomic_DNA"/>
</dbReference>
<feature type="region of interest" description="Disordered" evidence="1">
    <location>
        <begin position="516"/>
        <end position="607"/>
    </location>
</feature>
<reference evidence="2 3" key="1">
    <citation type="submission" date="2014-04" db="EMBL/GenBank/DDBJ databases">
        <authorList>
            <consortium name="DOE Joint Genome Institute"/>
            <person name="Kuo A."/>
            <person name="Tarkka M."/>
            <person name="Buscot F."/>
            <person name="Kohler A."/>
            <person name="Nagy L.G."/>
            <person name="Floudas D."/>
            <person name="Copeland A."/>
            <person name="Barry K.W."/>
            <person name="Cichocki N."/>
            <person name="Veneault-Fourrey C."/>
            <person name="LaButti K."/>
            <person name="Lindquist E.A."/>
            <person name="Lipzen A."/>
            <person name="Lundell T."/>
            <person name="Morin E."/>
            <person name="Murat C."/>
            <person name="Sun H."/>
            <person name="Tunlid A."/>
            <person name="Henrissat B."/>
            <person name="Grigoriev I.V."/>
            <person name="Hibbett D.S."/>
            <person name="Martin F."/>
            <person name="Nordberg H.P."/>
            <person name="Cantor M.N."/>
            <person name="Hua S.X."/>
        </authorList>
    </citation>
    <scope>NUCLEOTIDE SEQUENCE [LARGE SCALE GENOMIC DNA]</scope>
    <source>
        <strain evidence="2 3">F 1598</strain>
    </source>
</reference>
<accession>A0A0C3FW72</accession>
<feature type="compositionally biased region" description="Basic and acidic residues" evidence="1">
    <location>
        <begin position="208"/>
        <end position="221"/>
    </location>
</feature>